<dbReference type="InterPro" id="IPR036286">
    <property type="entry name" value="LexA/Signal_pep-like_sf"/>
</dbReference>
<sequence>MTAALLGAGLTALAVVAAAVLLVRARILVIRVSGASMAPTLRPGDRLLVRRRGAAPRTGDVVVLPDPGPCRVGGSGAGRSLIVKRVAAAPGDPVPALLPPWERAASGVVPPGHLVLLGDNLPMSRDSRQFGPVPIDALVGVAIRRLGEGALPPPPALRRGPGT</sequence>
<dbReference type="AlphaFoldDB" id="A0A919JDD8"/>
<evidence type="ECO:0000256" key="4">
    <source>
        <dbReference type="ARBA" id="ARBA00022801"/>
    </source>
</evidence>
<dbReference type="GO" id="GO:0006465">
    <property type="term" value="P:signal peptide processing"/>
    <property type="evidence" value="ECO:0007669"/>
    <property type="project" value="InterPro"/>
</dbReference>
<feature type="active site" evidence="5">
    <location>
        <position position="36"/>
    </location>
</feature>
<dbReference type="PANTHER" id="PTHR43390">
    <property type="entry name" value="SIGNAL PEPTIDASE I"/>
    <property type="match status" value="1"/>
</dbReference>
<dbReference type="PROSITE" id="PS00501">
    <property type="entry name" value="SPASE_I_1"/>
    <property type="match status" value="1"/>
</dbReference>
<comment type="subcellular location">
    <subcellularLocation>
        <location evidence="1">Cell membrane</location>
        <topology evidence="1">Single-pass type II membrane protein</topology>
    </subcellularLocation>
</comment>
<dbReference type="RefSeq" id="WP_203765194.1">
    <property type="nucleotide sequence ID" value="NZ_BAAAYJ010000003.1"/>
</dbReference>
<evidence type="ECO:0000256" key="3">
    <source>
        <dbReference type="ARBA" id="ARBA00022670"/>
    </source>
</evidence>
<evidence type="ECO:0000256" key="5">
    <source>
        <dbReference type="PIRSR" id="PIRSR600223-1"/>
    </source>
</evidence>
<dbReference type="Proteomes" id="UP000647172">
    <property type="component" value="Unassembled WGS sequence"/>
</dbReference>
<comment type="similarity">
    <text evidence="2">Belongs to the peptidase S26 family.</text>
</comment>
<dbReference type="InterPro" id="IPR000223">
    <property type="entry name" value="Pept_S26A_signal_pept_1"/>
</dbReference>
<feature type="domain" description="Peptidase S26" evidence="6">
    <location>
        <begin position="11"/>
        <end position="94"/>
    </location>
</feature>
<protein>
    <recommendedName>
        <fullName evidence="6">Peptidase S26 domain-containing protein</fullName>
    </recommendedName>
</protein>
<comment type="caution">
    <text evidence="7">The sequence shown here is derived from an EMBL/GenBank/DDBJ whole genome shotgun (WGS) entry which is preliminary data.</text>
</comment>
<evidence type="ECO:0000259" key="6">
    <source>
        <dbReference type="Pfam" id="PF10502"/>
    </source>
</evidence>
<keyword evidence="4" id="KW-0378">Hydrolase</keyword>
<evidence type="ECO:0000313" key="7">
    <source>
        <dbReference type="EMBL" id="GIE47310.1"/>
    </source>
</evidence>
<organism evidence="7 8">
    <name type="scientific">Actinoplanes nipponensis</name>
    <dbReference type="NCBI Taxonomy" id="135950"/>
    <lineage>
        <taxon>Bacteria</taxon>
        <taxon>Bacillati</taxon>
        <taxon>Actinomycetota</taxon>
        <taxon>Actinomycetes</taxon>
        <taxon>Micromonosporales</taxon>
        <taxon>Micromonosporaceae</taxon>
        <taxon>Actinoplanes</taxon>
    </lineage>
</organism>
<dbReference type="Pfam" id="PF10502">
    <property type="entry name" value="Peptidase_S26"/>
    <property type="match status" value="2"/>
</dbReference>
<dbReference type="CDD" id="cd06530">
    <property type="entry name" value="S26_SPase_I"/>
    <property type="match status" value="1"/>
</dbReference>
<feature type="active site" evidence="5">
    <location>
        <position position="84"/>
    </location>
</feature>
<gene>
    <name evidence="7" type="ORF">Ani05nite_08440</name>
</gene>
<accession>A0A919JDD8</accession>
<keyword evidence="8" id="KW-1185">Reference proteome</keyword>
<evidence type="ECO:0000256" key="1">
    <source>
        <dbReference type="ARBA" id="ARBA00004401"/>
    </source>
</evidence>
<feature type="domain" description="Peptidase S26" evidence="6">
    <location>
        <begin position="98"/>
        <end position="143"/>
    </location>
</feature>
<dbReference type="GO" id="GO:0005886">
    <property type="term" value="C:plasma membrane"/>
    <property type="evidence" value="ECO:0007669"/>
    <property type="project" value="UniProtKB-SubCell"/>
</dbReference>
<dbReference type="InterPro" id="IPR019756">
    <property type="entry name" value="Pept_S26A_signal_pept_1_Ser-AS"/>
</dbReference>
<dbReference type="Gene3D" id="2.10.109.10">
    <property type="entry name" value="Umud Fragment, subunit A"/>
    <property type="match status" value="1"/>
</dbReference>
<dbReference type="PRINTS" id="PR00727">
    <property type="entry name" value="LEADERPTASE"/>
</dbReference>
<dbReference type="SUPFAM" id="SSF51306">
    <property type="entry name" value="LexA/Signal peptidase"/>
    <property type="match status" value="1"/>
</dbReference>
<evidence type="ECO:0000313" key="8">
    <source>
        <dbReference type="Proteomes" id="UP000647172"/>
    </source>
</evidence>
<dbReference type="GO" id="GO:0004252">
    <property type="term" value="F:serine-type endopeptidase activity"/>
    <property type="evidence" value="ECO:0007669"/>
    <property type="project" value="InterPro"/>
</dbReference>
<proteinExistence type="inferred from homology"/>
<reference evidence="7" key="1">
    <citation type="submission" date="2021-01" db="EMBL/GenBank/DDBJ databases">
        <title>Whole genome shotgun sequence of Actinoplanes nipponensis NBRC 14063.</title>
        <authorList>
            <person name="Komaki H."/>
            <person name="Tamura T."/>
        </authorList>
    </citation>
    <scope>NUCLEOTIDE SEQUENCE</scope>
    <source>
        <strain evidence="7">NBRC 14063</strain>
    </source>
</reference>
<dbReference type="PANTHER" id="PTHR43390:SF1">
    <property type="entry name" value="CHLOROPLAST PROCESSING PEPTIDASE"/>
    <property type="match status" value="1"/>
</dbReference>
<name>A0A919JDD8_9ACTN</name>
<dbReference type="EMBL" id="BOMQ01000010">
    <property type="protein sequence ID" value="GIE47310.1"/>
    <property type="molecule type" value="Genomic_DNA"/>
</dbReference>
<dbReference type="InterPro" id="IPR019533">
    <property type="entry name" value="Peptidase_S26"/>
</dbReference>
<keyword evidence="3" id="KW-0645">Protease</keyword>
<evidence type="ECO:0000256" key="2">
    <source>
        <dbReference type="ARBA" id="ARBA00009370"/>
    </source>
</evidence>